<dbReference type="PANTHER" id="PTHR35446:SF3">
    <property type="entry name" value="CMD DOMAIN-CONTAINING PROTEIN"/>
    <property type="match status" value="1"/>
</dbReference>
<organism evidence="2 3">
    <name type="scientific">Corallococcus exiguus</name>
    <dbReference type="NCBI Taxonomy" id="83462"/>
    <lineage>
        <taxon>Bacteria</taxon>
        <taxon>Pseudomonadati</taxon>
        <taxon>Myxococcota</taxon>
        <taxon>Myxococcia</taxon>
        <taxon>Myxococcales</taxon>
        <taxon>Cystobacterineae</taxon>
        <taxon>Myxococcaceae</taxon>
        <taxon>Corallococcus</taxon>
    </lineage>
</organism>
<dbReference type="GO" id="GO:0051920">
    <property type="term" value="F:peroxiredoxin activity"/>
    <property type="evidence" value="ECO:0007669"/>
    <property type="project" value="InterPro"/>
</dbReference>
<dbReference type="PANTHER" id="PTHR35446">
    <property type="entry name" value="SI:CH211-175M2.5"/>
    <property type="match status" value="1"/>
</dbReference>
<dbReference type="RefSeq" id="WP_126933717.1">
    <property type="nucleotide sequence ID" value="NZ_CBCSLE010000059.1"/>
</dbReference>
<proteinExistence type="predicted"/>
<reference evidence="2 3" key="1">
    <citation type="submission" date="2020-01" db="EMBL/GenBank/DDBJ databases">
        <title>The draft genome sequence of Corallococcus exiguus DSM 14696.</title>
        <authorList>
            <person name="Zhang X."/>
            <person name="Zhu H."/>
        </authorList>
    </citation>
    <scope>NUCLEOTIDE SEQUENCE [LARGE SCALE GENOMIC DNA]</scope>
    <source>
        <strain evidence="2 3">DSM 14696</strain>
    </source>
</reference>
<dbReference type="Gene3D" id="1.20.1290.10">
    <property type="entry name" value="AhpD-like"/>
    <property type="match status" value="1"/>
</dbReference>
<feature type="domain" description="Carboxymuconolactone decarboxylase-like" evidence="1">
    <location>
        <begin position="42"/>
        <end position="96"/>
    </location>
</feature>
<comment type="caution">
    <text evidence="2">The sequence shown here is derived from an EMBL/GenBank/DDBJ whole genome shotgun (WGS) entry which is preliminary data.</text>
</comment>
<accession>A0A7X4YK99</accession>
<gene>
    <name evidence="2" type="ORF">GTZ93_41250</name>
</gene>
<dbReference type="Pfam" id="PF02627">
    <property type="entry name" value="CMD"/>
    <property type="match status" value="1"/>
</dbReference>
<evidence type="ECO:0000259" key="1">
    <source>
        <dbReference type="Pfam" id="PF02627"/>
    </source>
</evidence>
<dbReference type="InterPro" id="IPR003779">
    <property type="entry name" value="CMD-like"/>
</dbReference>
<name>A0A7X4YK99_9BACT</name>
<keyword evidence="3" id="KW-1185">Reference proteome</keyword>
<dbReference type="InterPro" id="IPR029032">
    <property type="entry name" value="AhpD-like"/>
</dbReference>
<sequence>MGRLRIHTIESAPEQSRPVLAAVEKSAGFRSNLLGLIAESPGVTQAFAQMGPLLAQSSLGAVEREVVIMTIGWENDCSYCMAFHSFLCRKLQVPDALVAALRSGTTLPDPRLELLAEFTRTVVREKGTVGDDLWSRFTAQGFTSANALDVILALSQQVLVNYANHLGGVELEPALKEFAWTRPSGAAARQA</sequence>
<evidence type="ECO:0000313" key="2">
    <source>
        <dbReference type="EMBL" id="NBC46234.1"/>
    </source>
</evidence>
<protein>
    <submittedName>
        <fullName evidence="2">Carboxymuconolactone decarboxylase family protein</fullName>
    </submittedName>
</protein>
<dbReference type="Proteomes" id="UP000537825">
    <property type="component" value="Unassembled WGS sequence"/>
</dbReference>
<dbReference type="SUPFAM" id="SSF69118">
    <property type="entry name" value="AhpD-like"/>
    <property type="match status" value="1"/>
</dbReference>
<dbReference type="AlphaFoldDB" id="A0A7X4YK99"/>
<evidence type="ECO:0000313" key="3">
    <source>
        <dbReference type="Proteomes" id="UP000537825"/>
    </source>
</evidence>
<dbReference type="EMBL" id="JAAAPK010000019">
    <property type="protein sequence ID" value="NBC46234.1"/>
    <property type="molecule type" value="Genomic_DNA"/>
</dbReference>